<dbReference type="Pfam" id="PF01119">
    <property type="entry name" value="DNA_mis_repair"/>
    <property type="match status" value="1"/>
</dbReference>
<dbReference type="GO" id="GO:0030983">
    <property type="term" value="F:mismatched DNA binding"/>
    <property type="evidence" value="ECO:0007669"/>
    <property type="project" value="InterPro"/>
</dbReference>
<dbReference type="InterPro" id="IPR002099">
    <property type="entry name" value="MutL/Mlh/PMS"/>
</dbReference>
<dbReference type="RefSeq" id="WP_143332556.1">
    <property type="nucleotide sequence ID" value="NZ_AP019697.1"/>
</dbReference>
<dbReference type="CDD" id="cd00782">
    <property type="entry name" value="MutL_Trans"/>
    <property type="match status" value="1"/>
</dbReference>
<feature type="compositionally biased region" description="Low complexity" evidence="5">
    <location>
        <begin position="395"/>
        <end position="410"/>
    </location>
</feature>
<evidence type="ECO:0000256" key="5">
    <source>
        <dbReference type="SAM" id="MobiDB-lite"/>
    </source>
</evidence>
<keyword evidence="9" id="KW-1185">Reference proteome</keyword>
<dbReference type="AlphaFoldDB" id="A0A8D4UUI7"/>
<dbReference type="SUPFAM" id="SSF54211">
    <property type="entry name" value="Ribosomal protein S5 domain 2-like"/>
    <property type="match status" value="1"/>
</dbReference>
<dbReference type="Gene3D" id="3.30.230.10">
    <property type="match status" value="1"/>
</dbReference>
<sequence>MGLIHVLDEVTANQIAAGEVVERPVNVVKELVENSVDAGAHEVEIEIADGGMTYIRVTDNGSGMTAEDAKMSIIRHATSKISNVDNIYHIASLGFRGEALPSIMSVSRSSITTRRPEDVEGTVIDIKGGVVEDVHAAGTPAGTTVEVRELFYNVPARKKFLKSERTESARINTMVGKLALANPDVAFRLINNGRVVIETPGNGRLLDVVSALYGVKTAGEMLEVKEEGENIFLNGLISKPSLLKSSRQFQTLIINRRVIESSVISKAVDNAYHSLLPKNGYPLLVLSFDVPPESIDVNVHPQKREIKFSDEQMAFRTVYHAVLRTLTSQSDADSIAREMIKDPGHQVLGEMDVNPVNVKVEDQKPLHDIGLAMETGEAKTPSVPDSWRAHLEEYSQQQKGSSSSGTGKNSETMRETFQPSVGSREILSDKPFFKREDQEDHQESKDQKTISEGVLFESEKEEAETVIPLGQVADCFILCQHGKDLFIIDQHAAHERVRYDKLAERAEGIPVQKLLIPHLIHVEPDDILILQDHENELLKLGITFEQAGPDVIRVTGVPEDFADDELLRVIRDILVAYHDEDMVSPETLRHRMMAYAACRGAIKRGDPLNIRQMKELITDLFHTSRPFVCPHGRPTIVRFTPEELGRLFKRP</sequence>
<dbReference type="InterPro" id="IPR014721">
    <property type="entry name" value="Ribsml_uS5_D2-typ_fold_subgr"/>
</dbReference>
<comment type="function">
    <text evidence="4">This protein is involved in the repair of mismatches in DNA. It is required for dam-dependent methyl-directed DNA mismatch repair. May act as a 'molecular matchmaker', a protein that promotes the formation of a stable complex between two or more DNA-binding proteins in an ATP-dependent manner without itself being part of a final effector complex.</text>
</comment>
<dbReference type="EMBL" id="AP019697">
    <property type="protein sequence ID" value="BBK25230.1"/>
    <property type="molecule type" value="Genomic_DNA"/>
</dbReference>
<evidence type="ECO:0000256" key="1">
    <source>
        <dbReference type="ARBA" id="ARBA00006082"/>
    </source>
</evidence>
<reference evidence="9" key="1">
    <citation type="submission" date="2019-05" db="EMBL/GenBank/DDBJ databases">
        <title>Complete genome sequencing of Dialister sp. strain 5BBH33.</title>
        <authorList>
            <person name="Sakamoto M."/>
            <person name="Murakami T."/>
            <person name="Mori H."/>
        </authorList>
    </citation>
    <scope>NUCLEOTIDE SEQUENCE [LARGE SCALE GENOMIC DNA]</scope>
    <source>
        <strain evidence="9">5BBH33</strain>
    </source>
</reference>
<dbReference type="SMART" id="SM01340">
    <property type="entry name" value="DNA_mis_repair"/>
    <property type="match status" value="1"/>
</dbReference>
<feature type="compositionally biased region" description="Basic and acidic residues" evidence="5">
    <location>
        <begin position="426"/>
        <end position="449"/>
    </location>
</feature>
<organism evidence="8 9">
    <name type="scientific">Dialister hominis</name>
    <dbReference type="NCBI Taxonomy" id="2582419"/>
    <lineage>
        <taxon>Bacteria</taxon>
        <taxon>Bacillati</taxon>
        <taxon>Bacillota</taxon>
        <taxon>Negativicutes</taxon>
        <taxon>Veillonellales</taxon>
        <taxon>Veillonellaceae</taxon>
        <taxon>Dialister</taxon>
    </lineage>
</organism>
<evidence type="ECO:0000256" key="3">
    <source>
        <dbReference type="ARBA" id="ARBA00023204"/>
    </source>
</evidence>
<dbReference type="GO" id="GO:0140664">
    <property type="term" value="F:ATP-dependent DNA damage sensor activity"/>
    <property type="evidence" value="ECO:0007669"/>
    <property type="project" value="InterPro"/>
</dbReference>
<feature type="domain" description="DNA mismatch repair protein S5" evidence="7">
    <location>
        <begin position="209"/>
        <end position="327"/>
    </location>
</feature>
<dbReference type="InterPro" id="IPR036890">
    <property type="entry name" value="HATPase_C_sf"/>
</dbReference>
<evidence type="ECO:0000259" key="6">
    <source>
        <dbReference type="SMART" id="SM00853"/>
    </source>
</evidence>
<feature type="domain" description="MutL C-terminal dimerisation" evidence="6">
    <location>
        <begin position="468"/>
        <end position="608"/>
    </location>
</feature>
<dbReference type="SMART" id="SM00853">
    <property type="entry name" value="MutL_C"/>
    <property type="match status" value="1"/>
</dbReference>
<gene>
    <name evidence="4" type="primary">mutL</name>
    <name evidence="8" type="ORF">Dia5BBH33_11650</name>
</gene>
<name>A0A8D4UUI7_9FIRM</name>
<dbReference type="CDD" id="cd16926">
    <property type="entry name" value="HATPase_MutL-MLH-PMS-like"/>
    <property type="match status" value="1"/>
</dbReference>
<dbReference type="SUPFAM" id="SSF118116">
    <property type="entry name" value="DNA mismatch repair protein MutL"/>
    <property type="match status" value="1"/>
</dbReference>
<dbReference type="PANTHER" id="PTHR10073">
    <property type="entry name" value="DNA MISMATCH REPAIR PROTEIN MLH, PMS, MUTL"/>
    <property type="match status" value="1"/>
</dbReference>
<dbReference type="Gene3D" id="3.30.1370.100">
    <property type="entry name" value="MutL, C-terminal domain, regulatory subdomain"/>
    <property type="match status" value="1"/>
</dbReference>
<comment type="similarity">
    <text evidence="1 4">Belongs to the DNA mismatch repair MutL/HexB family.</text>
</comment>
<protein>
    <recommendedName>
        <fullName evidence="4">DNA mismatch repair protein MutL</fullName>
    </recommendedName>
</protein>
<dbReference type="GO" id="GO:0016887">
    <property type="term" value="F:ATP hydrolysis activity"/>
    <property type="evidence" value="ECO:0007669"/>
    <property type="project" value="InterPro"/>
</dbReference>
<proteinExistence type="inferred from homology"/>
<dbReference type="Proteomes" id="UP000320585">
    <property type="component" value="Chromosome"/>
</dbReference>
<dbReference type="GO" id="GO:0006298">
    <property type="term" value="P:mismatch repair"/>
    <property type="evidence" value="ECO:0007669"/>
    <property type="project" value="UniProtKB-UniRule"/>
</dbReference>
<dbReference type="FunFam" id="3.30.565.10:FF:000003">
    <property type="entry name" value="DNA mismatch repair endonuclease MutL"/>
    <property type="match status" value="1"/>
</dbReference>
<dbReference type="InterPro" id="IPR037198">
    <property type="entry name" value="MutL_C_sf"/>
</dbReference>
<evidence type="ECO:0000313" key="8">
    <source>
        <dbReference type="EMBL" id="BBK25230.1"/>
    </source>
</evidence>
<dbReference type="PANTHER" id="PTHR10073:SF12">
    <property type="entry name" value="DNA MISMATCH REPAIR PROTEIN MLH1"/>
    <property type="match status" value="1"/>
</dbReference>
<dbReference type="PROSITE" id="PS00058">
    <property type="entry name" value="DNA_MISMATCH_REPAIR_1"/>
    <property type="match status" value="1"/>
</dbReference>
<dbReference type="InterPro" id="IPR013507">
    <property type="entry name" value="DNA_mismatch_S5_2-like"/>
</dbReference>
<dbReference type="GO" id="GO:0032300">
    <property type="term" value="C:mismatch repair complex"/>
    <property type="evidence" value="ECO:0007669"/>
    <property type="project" value="InterPro"/>
</dbReference>
<dbReference type="InterPro" id="IPR014790">
    <property type="entry name" value="MutL_C"/>
</dbReference>
<dbReference type="OrthoDB" id="9763467at2"/>
<dbReference type="Pfam" id="PF08676">
    <property type="entry name" value="MutL_C"/>
    <property type="match status" value="1"/>
</dbReference>
<dbReference type="Gene3D" id="3.30.1540.20">
    <property type="entry name" value="MutL, C-terminal domain, dimerisation subdomain"/>
    <property type="match status" value="1"/>
</dbReference>
<dbReference type="Gene3D" id="3.30.565.10">
    <property type="entry name" value="Histidine kinase-like ATPase, C-terminal domain"/>
    <property type="match status" value="1"/>
</dbReference>
<evidence type="ECO:0000256" key="2">
    <source>
        <dbReference type="ARBA" id="ARBA00022763"/>
    </source>
</evidence>
<dbReference type="GO" id="GO:0005524">
    <property type="term" value="F:ATP binding"/>
    <property type="evidence" value="ECO:0007669"/>
    <property type="project" value="InterPro"/>
</dbReference>
<accession>A0A8D4UUI7</accession>
<dbReference type="InterPro" id="IPR038973">
    <property type="entry name" value="MutL/Mlh/Pms-like"/>
</dbReference>
<evidence type="ECO:0000256" key="4">
    <source>
        <dbReference type="HAMAP-Rule" id="MF_00149"/>
    </source>
</evidence>
<dbReference type="InterPro" id="IPR042120">
    <property type="entry name" value="MutL_C_dimsub"/>
</dbReference>
<evidence type="ECO:0000259" key="7">
    <source>
        <dbReference type="SMART" id="SM01340"/>
    </source>
</evidence>
<dbReference type="InterPro" id="IPR014762">
    <property type="entry name" value="DNA_mismatch_repair_CS"/>
</dbReference>
<dbReference type="NCBIfam" id="TIGR00585">
    <property type="entry name" value="mutl"/>
    <property type="match status" value="1"/>
</dbReference>
<dbReference type="InterPro" id="IPR020667">
    <property type="entry name" value="DNA_mismatch_repair_MutL"/>
</dbReference>
<dbReference type="InterPro" id="IPR042121">
    <property type="entry name" value="MutL_C_regsub"/>
</dbReference>
<dbReference type="SUPFAM" id="SSF55874">
    <property type="entry name" value="ATPase domain of HSP90 chaperone/DNA topoisomerase II/histidine kinase"/>
    <property type="match status" value="1"/>
</dbReference>
<evidence type="ECO:0000313" key="9">
    <source>
        <dbReference type="Proteomes" id="UP000320585"/>
    </source>
</evidence>
<keyword evidence="2 4" id="KW-0227">DNA damage</keyword>
<dbReference type="HAMAP" id="MF_00149">
    <property type="entry name" value="DNA_mis_repair"/>
    <property type="match status" value="1"/>
</dbReference>
<dbReference type="KEGG" id="dho:Dia5BBH33_11650"/>
<dbReference type="InterPro" id="IPR020568">
    <property type="entry name" value="Ribosomal_Su5_D2-typ_SF"/>
</dbReference>
<dbReference type="Pfam" id="PF13589">
    <property type="entry name" value="HATPase_c_3"/>
    <property type="match status" value="1"/>
</dbReference>
<dbReference type="GeneID" id="92716383"/>
<keyword evidence="3 4" id="KW-0234">DNA repair</keyword>
<feature type="region of interest" description="Disordered" evidence="5">
    <location>
        <begin position="393"/>
        <end position="454"/>
    </location>
</feature>